<keyword evidence="1" id="KW-1133">Transmembrane helix</keyword>
<keyword evidence="1" id="KW-0472">Membrane</keyword>
<evidence type="ECO:0000313" key="3">
    <source>
        <dbReference type="Proteomes" id="UP000790347"/>
    </source>
</evidence>
<protein>
    <submittedName>
        <fullName evidence="2">Uncharacterized protein</fullName>
    </submittedName>
</protein>
<evidence type="ECO:0000313" key="2">
    <source>
        <dbReference type="EMBL" id="KAH9494203.1"/>
    </source>
</evidence>
<name>A0A922KU00_DERFA</name>
<feature type="transmembrane region" description="Helical" evidence="1">
    <location>
        <begin position="20"/>
        <end position="40"/>
    </location>
</feature>
<organism evidence="2 3">
    <name type="scientific">Dermatophagoides farinae</name>
    <name type="common">American house dust mite</name>
    <dbReference type="NCBI Taxonomy" id="6954"/>
    <lineage>
        <taxon>Eukaryota</taxon>
        <taxon>Metazoa</taxon>
        <taxon>Ecdysozoa</taxon>
        <taxon>Arthropoda</taxon>
        <taxon>Chelicerata</taxon>
        <taxon>Arachnida</taxon>
        <taxon>Acari</taxon>
        <taxon>Acariformes</taxon>
        <taxon>Sarcoptiformes</taxon>
        <taxon>Astigmata</taxon>
        <taxon>Psoroptidia</taxon>
        <taxon>Analgoidea</taxon>
        <taxon>Pyroglyphidae</taxon>
        <taxon>Dermatophagoidinae</taxon>
        <taxon>Dermatophagoides</taxon>
    </lineage>
</organism>
<reference evidence="2" key="2">
    <citation type="journal article" date="2022" name="Res Sq">
        <title>Comparative Genomics Reveals Insights into the Divergent Evolution of Astigmatic Mites and Household Pest Adaptations.</title>
        <authorList>
            <person name="Xiong Q."/>
            <person name="Wan A.T.-Y."/>
            <person name="Liu X.-Y."/>
            <person name="Fung C.S.-H."/>
            <person name="Xiao X."/>
            <person name="Malainual N."/>
            <person name="Hou J."/>
            <person name="Wang L."/>
            <person name="Wang M."/>
            <person name="Yang K."/>
            <person name="Cui Y."/>
            <person name="Leung E."/>
            <person name="Nong W."/>
            <person name="Shin S.-K."/>
            <person name="Au S."/>
            <person name="Jeong K.Y."/>
            <person name="Chew F.T."/>
            <person name="Hui J."/>
            <person name="Leung T.F."/>
            <person name="Tungtrongchitr A."/>
            <person name="Zhong N."/>
            <person name="Liu Z."/>
            <person name="Tsui S."/>
        </authorList>
    </citation>
    <scope>NUCLEOTIDE SEQUENCE</scope>
    <source>
        <strain evidence="2">Derf</strain>
        <tissue evidence="2">Whole organism</tissue>
    </source>
</reference>
<keyword evidence="3" id="KW-1185">Reference proteome</keyword>
<accession>A0A922KU00</accession>
<keyword evidence="1" id="KW-0812">Transmembrane</keyword>
<sequence>MIEKLTDYHRYYYHHFDDDFLLHEFFIEFITLLPPIYYLSQIYYLGWMAKYYKPTNGSTTYLNGEFKHEKYCHNFSSSSSSSSSLMIKTTMNLNQMNQSISKIFAFNDSL</sequence>
<dbReference type="EMBL" id="ASGP02000008">
    <property type="protein sequence ID" value="KAH9494203.1"/>
    <property type="molecule type" value="Genomic_DNA"/>
</dbReference>
<reference evidence="2" key="1">
    <citation type="submission" date="2013-05" db="EMBL/GenBank/DDBJ databases">
        <authorList>
            <person name="Yim A.K.Y."/>
            <person name="Chan T.F."/>
            <person name="Ji K.M."/>
            <person name="Liu X.Y."/>
            <person name="Zhou J.W."/>
            <person name="Li R.Q."/>
            <person name="Yang K.Y."/>
            <person name="Li J."/>
            <person name="Li M."/>
            <person name="Law P.T.W."/>
            <person name="Wu Y.L."/>
            <person name="Cai Z.L."/>
            <person name="Qin H."/>
            <person name="Bao Y."/>
            <person name="Leung R.K.K."/>
            <person name="Ng P.K.S."/>
            <person name="Zou J."/>
            <person name="Zhong X.J."/>
            <person name="Ran P.X."/>
            <person name="Zhong N.S."/>
            <person name="Liu Z.G."/>
            <person name="Tsui S.K.W."/>
        </authorList>
    </citation>
    <scope>NUCLEOTIDE SEQUENCE</scope>
    <source>
        <strain evidence="2">Derf</strain>
        <tissue evidence="2">Whole organism</tissue>
    </source>
</reference>
<comment type="caution">
    <text evidence="2">The sequence shown here is derived from an EMBL/GenBank/DDBJ whole genome shotgun (WGS) entry which is preliminary data.</text>
</comment>
<gene>
    <name evidence="2" type="ORF">DERF_014909</name>
</gene>
<proteinExistence type="predicted"/>
<dbReference type="AlphaFoldDB" id="A0A922KU00"/>
<dbReference type="Proteomes" id="UP000790347">
    <property type="component" value="Unassembled WGS sequence"/>
</dbReference>
<evidence type="ECO:0000256" key="1">
    <source>
        <dbReference type="SAM" id="Phobius"/>
    </source>
</evidence>